<gene>
    <name evidence="2" type="primary">PURKE_1</name>
    <name evidence="2" type="ORF">A4A49_23140</name>
</gene>
<dbReference type="AlphaFoldDB" id="A0A1J6INQ2"/>
<sequence length="122" mass="13785">MFVVLTILQVNLNVKVTCGVLTIDIERVDVATLEKLECQGVDCEPKASTIRIIQDKYLQKIHFSQHTIIHPRLCRLIILRMACDGHGNAVANSEEELSSAIYVSTTGIMVCYRFGIVYLRYI</sequence>
<dbReference type="Proteomes" id="UP000187609">
    <property type="component" value="Unassembled WGS sequence"/>
</dbReference>
<proteinExistence type="predicted"/>
<dbReference type="PANTHER" id="PTHR11609">
    <property type="entry name" value="PURINE BIOSYNTHESIS PROTEIN 6/7, PUR6/7"/>
    <property type="match status" value="1"/>
</dbReference>
<dbReference type="EMBL" id="MJEQ01037190">
    <property type="protein sequence ID" value="OIS99350.1"/>
    <property type="molecule type" value="Genomic_DNA"/>
</dbReference>
<organism evidence="2 3">
    <name type="scientific">Nicotiana attenuata</name>
    <name type="common">Coyote tobacco</name>
    <dbReference type="NCBI Taxonomy" id="49451"/>
    <lineage>
        <taxon>Eukaryota</taxon>
        <taxon>Viridiplantae</taxon>
        <taxon>Streptophyta</taxon>
        <taxon>Embryophyta</taxon>
        <taxon>Tracheophyta</taxon>
        <taxon>Spermatophyta</taxon>
        <taxon>Magnoliopsida</taxon>
        <taxon>eudicotyledons</taxon>
        <taxon>Gunneridae</taxon>
        <taxon>Pentapetalae</taxon>
        <taxon>asterids</taxon>
        <taxon>lamiids</taxon>
        <taxon>Solanales</taxon>
        <taxon>Solanaceae</taxon>
        <taxon>Nicotianoideae</taxon>
        <taxon>Nicotianeae</taxon>
        <taxon>Nicotiana</taxon>
    </lineage>
</organism>
<keyword evidence="3" id="KW-1185">Reference proteome</keyword>
<dbReference type="Gramene" id="OIS99350">
    <property type="protein sequence ID" value="OIS99350"/>
    <property type="gene ID" value="A4A49_23140"/>
</dbReference>
<dbReference type="PANTHER" id="PTHR11609:SF5">
    <property type="entry name" value="PHOSPHORIBOSYLAMINOIMIDAZOLE CARBOXYLASE"/>
    <property type="match status" value="1"/>
</dbReference>
<evidence type="ECO:0000313" key="2">
    <source>
        <dbReference type="EMBL" id="OIS99350.1"/>
    </source>
</evidence>
<dbReference type="GO" id="GO:0009507">
    <property type="term" value="C:chloroplast"/>
    <property type="evidence" value="ECO:0007669"/>
    <property type="project" value="TreeGrafter"/>
</dbReference>
<evidence type="ECO:0000256" key="1">
    <source>
        <dbReference type="SAM" id="SignalP"/>
    </source>
</evidence>
<feature type="chain" id="PRO_5009639510" evidence="1">
    <location>
        <begin position="20"/>
        <end position="122"/>
    </location>
</feature>
<feature type="signal peptide" evidence="1">
    <location>
        <begin position="1"/>
        <end position="19"/>
    </location>
</feature>
<name>A0A1J6INQ2_NICAT</name>
<reference evidence="2" key="1">
    <citation type="submission" date="2016-11" db="EMBL/GenBank/DDBJ databases">
        <title>The genome of Nicotiana attenuata.</title>
        <authorList>
            <person name="Xu S."/>
            <person name="Brockmoeller T."/>
            <person name="Gaquerel E."/>
            <person name="Navarro A."/>
            <person name="Kuhl H."/>
            <person name="Gase K."/>
            <person name="Ling Z."/>
            <person name="Zhou W."/>
            <person name="Kreitzer C."/>
            <person name="Stanke M."/>
            <person name="Tang H."/>
            <person name="Lyons E."/>
            <person name="Pandey P."/>
            <person name="Pandey S.P."/>
            <person name="Timmermann B."/>
            <person name="Baldwin I.T."/>
        </authorList>
    </citation>
    <scope>NUCLEOTIDE SEQUENCE [LARGE SCALE GENOMIC DNA]</scope>
    <source>
        <strain evidence="2">UT</strain>
    </source>
</reference>
<dbReference type="STRING" id="49451.A0A1J6INQ2"/>
<accession>A0A1J6INQ2</accession>
<evidence type="ECO:0000313" key="3">
    <source>
        <dbReference type="Proteomes" id="UP000187609"/>
    </source>
</evidence>
<keyword evidence="1" id="KW-0732">Signal</keyword>
<dbReference type="Gene3D" id="3.40.50.20">
    <property type="match status" value="1"/>
</dbReference>
<dbReference type="SMR" id="A0A1J6INQ2"/>
<comment type="caution">
    <text evidence="2">The sequence shown here is derived from an EMBL/GenBank/DDBJ whole genome shotgun (WGS) entry which is preliminary data.</text>
</comment>
<protein>
    <submittedName>
        <fullName evidence="2">Phosphoribosylaminoimidazole carboxylase, chloroplastic</fullName>
    </submittedName>
</protein>